<dbReference type="InterPro" id="IPR044978">
    <property type="entry name" value="GRV2/DNAJC13"/>
</dbReference>
<dbReference type="Proteomes" id="UP000479710">
    <property type="component" value="Unassembled WGS sequence"/>
</dbReference>
<name>A0A6G1C474_9ORYZ</name>
<evidence type="ECO:0000259" key="1">
    <source>
        <dbReference type="Pfam" id="PF19432"/>
    </source>
</evidence>
<gene>
    <name evidence="2" type="ORF">E2562_003651</name>
</gene>
<accession>A0A6G1C474</accession>
<dbReference type="GO" id="GO:0006898">
    <property type="term" value="P:receptor-mediated endocytosis"/>
    <property type="evidence" value="ECO:0007669"/>
    <property type="project" value="TreeGrafter"/>
</dbReference>
<proteinExistence type="predicted"/>
<evidence type="ECO:0000313" key="2">
    <source>
        <dbReference type="EMBL" id="KAF0894767.1"/>
    </source>
</evidence>
<comment type="caution">
    <text evidence="2">The sequence shown here is derived from an EMBL/GenBank/DDBJ whole genome shotgun (WGS) entry which is preliminary data.</text>
</comment>
<dbReference type="GO" id="GO:0007032">
    <property type="term" value="P:endosome organization"/>
    <property type="evidence" value="ECO:0007669"/>
    <property type="project" value="InterPro"/>
</dbReference>
<keyword evidence="3" id="KW-1185">Reference proteome</keyword>
<dbReference type="EMBL" id="SPHZ02000010">
    <property type="protein sequence ID" value="KAF0894767.1"/>
    <property type="molecule type" value="Genomic_DNA"/>
</dbReference>
<dbReference type="Pfam" id="PF19432">
    <property type="entry name" value="RME-8_N"/>
    <property type="match status" value="1"/>
</dbReference>
<dbReference type="PANTHER" id="PTHR36983">
    <property type="entry name" value="DNAJ HOMOLOG SUBFAMILY C MEMBER 13"/>
    <property type="match status" value="1"/>
</dbReference>
<dbReference type="PANTHER" id="PTHR36983:SF2">
    <property type="entry name" value="DNAJ HOMOLOG SUBFAMILY C MEMBER 13"/>
    <property type="match status" value="1"/>
</dbReference>
<dbReference type="GO" id="GO:2000641">
    <property type="term" value="P:regulation of early endosome to late endosome transport"/>
    <property type="evidence" value="ECO:0007669"/>
    <property type="project" value="InterPro"/>
</dbReference>
<dbReference type="AlphaFoldDB" id="A0A6G1C474"/>
<dbReference type="InterPro" id="IPR045802">
    <property type="entry name" value="GRV2/DNAJC13_N"/>
</dbReference>
<protein>
    <recommendedName>
        <fullName evidence="1">DnaJ homologue subfamily C GRV2/DNAJC13 N-terminal domain-containing protein</fullName>
    </recommendedName>
</protein>
<feature type="domain" description="DnaJ homologue subfamily C GRV2/DNAJC13 N-terminal" evidence="1">
    <location>
        <begin position="16"/>
        <end position="99"/>
    </location>
</feature>
<organism evidence="2 3">
    <name type="scientific">Oryza meyeriana var. granulata</name>
    <dbReference type="NCBI Taxonomy" id="110450"/>
    <lineage>
        <taxon>Eukaryota</taxon>
        <taxon>Viridiplantae</taxon>
        <taxon>Streptophyta</taxon>
        <taxon>Embryophyta</taxon>
        <taxon>Tracheophyta</taxon>
        <taxon>Spermatophyta</taxon>
        <taxon>Magnoliopsida</taxon>
        <taxon>Liliopsida</taxon>
        <taxon>Poales</taxon>
        <taxon>Poaceae</taxon>
        <taxon>BOP clade</taxon>
        <taxon>Oryzoideae</taxon>
        <taxon>Oryzeae</taxon>
        <taxon>Oryzinae</taxon>
        <taxon>Oryza</taxon>
        <taxon>Oryza meyeriana</taxon>
    </lineage>
</organism>
<sequence length="149" mass="16873">MAAAAMGGGEWGRRGHSWRGRYRRILCIAFSGLVTLDPATLAVTNSYDVTFSFDRATPESNAAEFMLSVRTDAHGKFKAFRFSSPLRARILTELHRLRPVHPVVEFPVLHLRRRTHEWAPFKSQVAPIICNRIDLNDVLENTVATKLRS</sequence>
<dbReference type="OrthoDB" id="1687581at2759"/>
<reference evidence="2 3" key="1">
    <citation type="submission" date="2019-11" db="EMBL/GenBank/DDBJ databases">
        <title>Whole genome sequence of Oryza granulata.</title>
        <authorList>
            <person name="Li W."/>
        </authorList>
    </citation>
    <scope>NUCLEOTIDE SEQUENCE [LARGE SCALE GENOMIC DNA]</scope>
    <source>
        <strain evidence="3">cv. Menghai</strain>
        <tissue evidence="2">Leaf</tissue>
    </source>
</reference>
<dbReference type="GO" id="GO:0010008">
    <property type="term" value="C:endosome membrane"/>
    <property type="evidence" value="ECO:0007669"/>
    <property type="project" value="TreeGrafter"/>
</dbReference>
<evidence type="ECO:0000313" key="3">
    <source>
        <dbReference type="Proteomes" id="UP000479710"/>
    </source>
</evidence>